<feature type="domain" description="RRM" evidence="16">
    <location>
        <begin position="194"/>
        <end position="265"/>
    </location>
</feature>
<keyword evidence="10" id="KW-0496">Mitochondrion</keyword>
<comment type="subcellular location">
    <subcellularLocation>
        <location evidence="2">Mitochondrion</location>
    </subcellularLocation>
    <subcellularLocation>
        <location evidence="1">Nucleus</location>
    </subcellularLocation>
</comment>
<evidence type="ECO:0000256" key="5">
    <source>
        <dbReference type="ARBA" id="ARBA00022664"/>
    </source>
</evidence>
<dbReference type="InterPro" id="IPR041105">
    <property type="entry name" value="TDP-43_N"/>
</dbReference>
<evidence type="ECO:0000256" key="15">
    <source>
        <dbReference type="SAM" id="MobiDB-lite"/>
    </source>
</evidence>
<dbReference type="GO" id="GO:0006397">
    <property type="term" value="P:mRNA processing"/>
    <property type="evidence" value="ECO:0007669"/>
    <property type="project" value="UniProtKB-KW"/>
</dbReference>
<organism evidence="17">
    <name type="scientific">Tabanus bromius</name>
    <name type="common">Band-eyed brown horse fly</name>
    <dbReference type="NCBI Taxonomy" id="304241"/>
    <lineage>
        <taxon>Eukaryota</taxon>
        <taxon>Metazoa</taxon>
        <taxon>Ecdysozoa</taxon>
        <taxon>Arthropoda</taxon>
        <taxon>Hexapoda</taxon>
        <taxon>Insecta</taxon>
        <taxon>Pterygota</taxon>
        <taxon>Neoptera</taxon>
        <taxon>Endopterygota</taxon>
        <taxon>Diptera</taxon>
        <taxon>Brachycera</taxon>
        <taxon>Tabanomorpha</taxon>
        <taxon>Tabanoidea</taxon>
        <taxon>Tabanidae</taxon>
        <taxon>Tabanus</taxon>
    </lineage>
</organism>
<keyword evidence="9" id="KW-0238">DNA-binding</keyword>
<keyword evidence="8" id="KW-0805">Transcription regulation</keyword>
<keyword evidence="4" id="KW-0678">Repressor</keyword>
<dbReference type="CDD" id="cd12321">
    <property type="entry name" value="RRM1_TDP43"/>
    <property type="match status" value="1"/>
</dbReference>
<keyword evidence="5" id="KW-0507">mRNA processing</keyword>
<dbReference type="CDD" id="cd12322">
    <property type="entry name" value="RRM2_TDP43"/>
    <property type="match status" value="1"/>
</dbReference>
<sequence length="446" mass="49393">MSAEYLQVSEEEGDEPIELPLEEDGTLLITTLQAQFPCACGLKYRNQESKSIRGVRLNEGRFHPPPENGWGSEKFFCVFPKENKRKSDDSLENSTAKTKRIETKQRCTDLIILGLPYKTTEQNLRDHFEKFGEVLMAEIKKDTKTGQSKGFGFVRFSSYEVQMRVLATRHLIDGRWCEVKVPNSKEGLVHQVPCKVYVGRVTEDLTADDLKEYFSKFGEVTDVFIPKSFRAFSFVTFLDPEVAQSLCGEDHIIKGVSVHVSNAAPKSENNRNSNQGSNSGNSSNQRGGGGNQRGNSNYMSNGTVQRPNPWSNQNKTHIDMPNLQALGINPQGQNPPNPGQNMNNPLGVGLNLPMNPAIVAAALNHWGLIGNLQNQNQDQGFNNPNPNSQGGGSQQNGSFLSWMSQGGGSNDNQQGGNQPWARQQSGAQTTQKSQRDIFPKPDQFKS</sequence>
<dbReference type="AlphaFoldDB" id="A0A0K8TR16"/>
<reference evidence="17" key="1">
    <citation type="journal article" date="2015" name="Insect Biochem. Mol. Biol.">
        <title>An insight into the sialome of the horse fly, Tabanus bromius.</title>
        <authorList>
            <person name="Ribeiro J.M."/>
            <person name="Kazimirova M."/>
            <person name="Takac P."/>
            <person name="Andersen J.F."/>
            <person name="Francischetti I.M."/>
        </authorList>
    </citation>
    <scope>NUCLEOTIDE SEQUENCE</scope>
</reference>
<dbReference type="GO" id="GO:0003723">
    <property type="term" value="F:RNA binding"/>
    <property type="evidence" value="ECO:0007669"/>
    <property type="project" value="UniProtKB-UniRule"/>
</dbReference>
<dbReference type="PROSITE" id="PS50102">
    <property type="entry name" value="RRM"/>
    <property type="match status" value="2"/>
</dbReference>
<dbReference type="CDD" id="cd19609">
    <property type="entry name" value="NTD_TDP-43"/>
    <property type="match status" value="1"/>
</dbReference>
<keyword evidence="7 14" id="KW-0694">RNA-binding</keyword>
<evidence type="ECO:0000313" key="17">
    <source>
        <dbReference type="EMBL" id="JAI16809.1"/>
    </source>
</evidence>
<dbReference type="GO" id="GO:0005654">
    <property type="term" value="C:nucleoplasm"/>
    <property type="evidence" value="ECO:0007669"/>
    <property type="project" value="TreeGrafter"/>
</dbReference>
<evidence type="ECO:0000259" key="16">
    <source>
        <dbReference type="PROSITE" id="PS50102"/>
    </source>
</evidence>
<evidence type="ECO:0000256" key="14">
    <source>
        <dbReference type="PROSITE-ProRule" id="PRU00176"/>
    </source>
</evidence>
<keyword evidence="13" id="KW-0539">Nucleus</keyword>
<accession>A0A0K8TR16</accession>
<feature type="region of interest" description="Disordered" evidence="15">
    <location>
        <begin position="374"/>
        <end position="446"/>
    </location>
</feature>
<evidence type="ECO:0000256" key="1">
    <source>
        <dbReference type="ARBA" id="ARBA00004123"/>
    </source>
</evidence>
<evidence type="ECO:0000256" key="13">
    <source>
        <dbReference type="ARBA" id="ARBA00023242"/>
    </source>
</evidence>
<evidence type="ECO:0000256" key="12">
    <source>
        <dbReference type="ARBA" id="ARBA00023187"/>
    </source>
</evidence>
<evidence type="ECO:0000256" key="7">
    <source>
        <dbReference type="ARBA" id="ARBA00022884"/>
    </source>
</evidence>
<evidence type="ECO:0000256" key="4">
    <source>
        <dbReference type="ARBA" id="ARBA00022491"/>
    </source>
</evidence>
<protein>
    <recommendedName>
        <fullName evidence="3">TAR DNA-binding protein 43</fullName>
    </recommendedName>
</protein>
<dbReference type="EMBL" id="GDAI01000794">
    <property type="protein sequence ID" value="JAI16809.1"/>
    <property type="molecule type" value="mRNA"/>
</dbReference>
<evidence type="ECO:0000256" key="6">
    <source>
        <dbReference type="ARBA" id="ARBA00022737"/>
    </source>
</evidence>
<dbReference type="InterPro" id="IPR012677">
    <property type="entry name" value="Nucleotide-bd_a/b_plait_sf"/>
</dbReference>
<evidence type="ECO:0000256" key="10">
    <source>
        <dbReference type="ARBA" id="ARBA00023128"/>
    </source>
</evidence>
<dbReference type="PANTHER" id="PTHR48033:SF9">
    <property type="entry name" value="TAR DNA-BINDING PROTEIN 43"/>
    <property type="match status" value="1"/>
</dbReference>
<evidence type="ECO:0000256" key="9">
    <source>
        <dbReference type="ARBA" id="ARBA00023125"/>
    </source>
</evidence>
<keyword evidence="6" id="KW-0677">Repeat</keyword>
<feature type="compositionally biased region" description="Polar residues" evidence="15">
    <location>
        <begin position="420"/>
        <end position="432"/>
    </location>
</feature>
<name>A0A0K8TR16_TABBR</name>
<dbReference type="GO" id="GO:0008380">
    <property type="term" value="P:RNA splicing"/>
    <property type="evidence" value="ECO:0007669"/>
    <property type="project" value="UniProtKB-KW"/>
</dbReference>
<dbReference type="SUPFAM" id="SSF54928">
    <property type="entry name" value="RNA-binding domain, RBD"/>
    <property type="match status" value="1"/>
</dbReference>
<proteinExistence type="evidence at transcript level"/>
<feature type="domain" description="RRM" evidence="16">
    <location>
        <begin position="108"/>
        <end position="186"/>
    </location>
</feature>
<dbReference type="GO" id="GO:0003690">
    <property type="term" value="F:double-stranded DNA binding"/>
    <property type="evidence" value="ECO:0007669"/>
    <property type="project" value="UniProtKB-ARBA"/>
</dbReference>
<feature type="compositionally biased region" description="Polar residues" evidence="15">
    <location>
        <begin position="298"/>
        <end position="315"/>
    </location>
</feature>
<keyword evidence="11" id="KW-0804">Transcription</keyword>
<feature type="compositionally biased region" description="Low complexity" evidence="15">
    <location>
        <begin position="379"/>
        <end position="388"/>
    </location>
</feature>
<evidence type="ECO:0000256" key="2">
    <source>
        <dbReference type="ARBA" id="ARBA00004173"/>
    </source>
</evidence>
<dbReference type="Pfam" id="PF00076">
    <property type="entry name" value="RRM_1"/>
    <property type="match status" value="2"/>
</dbReference>
<dbReference type="InterPro" id="IPR000504">
    <property type="entry name" value="RRM_dom"/>
</dbReference>
<dbReference type="SMART" id="SM00360">
    <property type="entry name" value="RRM"/>
    <property type="match status" value="2"/>
</dbReference>
<evidence type="ECO:0000256" key="8">
    <source>
        <dbReference type="ARBA" id="ARBA00023015"/>
    </source>
</evidence>
<feature type="compositionally biased region" description="Low complexity" evidence="15">
    <location>
        <begin position="270"/>
        <end position="285"/>
    </location>
</feature>
<dbReference type="GO" id="GO:0010468">
    <property type="term" value="P:regulation of gene expression"/>
    <property type="evidence" value="ECO:0007669"/>
    <property type="project" value="TreeGrafter"/>
</dbReference>
<evidence type="ECO:0000256" key="3">
    <source>
        <dbReference type="ARBA" id="ARBA00018889"/>
    </source>
</evidence>
<dbReference type="GO" id="GO:0000785">
    <property type="term" value="C:chromatin"/>
    <property type="evidence" value="ECO:0007669"/>
    <property type="project" value="TreeGrafter"/>
</dbReference>
<dbReference type="FunFam" id="3.30.70.330:FF:000098">
    <property type="entry name" value="TAR DNA-binding protein 43"/>
    <property type="match status" value="1"/>
</dbReference>
<dbReference type="GO" id="GO:0005739">
    <property type="term" value="C:mitochondrion"/>
    <property type="evidence" value="ECO:0007669"/>
    <property type="project" value="UniProtKB-SubCell"/>
</dbReference>
<dbReference type="PANTHER" id="PTHR48033">
    <property type="entry name" value="RNA-BINDING (RRM/RBD/RNP MOTIFS) FAMILY PROTEIN"/>
    <property type="match status" value="1"/>
</dbReference>
<keyword evidence="12" id="KW-0508">mRNA splicing</keyword>
<feature type="compositionally biased region" description="Basic and acidic residues" evidence="15">
    <location>
        <begin position="433"/>
        <end position="446"/>
    </location>
</feature>
<dbReference type="Gene3D" id="3.30.70.330">
    <property type="match status" value="2"/>
</dbReference>
<evidence type="ECO:0000256" key="11">
    <source>
        <dbReference type="ARBA" id="ARBA00023163"/>
    </source>
</evidence>
<dbReference type="Pfam" id="PF18694">
    <property type="entry name" value="TDP-43_N"/>
    <property type="match status" value="1"/>
</dbReference>
<dbReference type="InterPro" id="IPR035979">
    <property type="entry name" value="RBD_domain_sf"/>
</dbReference>
<feature type="region of interest" description="Disordered" evidence="15">
    <location>
        <begin position="263"/>
        <end position="345"/>
    </location>
</feature>
<dbReference type="FunFam" id="3.30.70.330:FF:000107">
    <property type="entry name" value="TAR DNA-binding protein 43"/>
    <property type="match status" value="1"/>
</dbReference>